<name>A0A1L6RDE4_9LACO</name>
<dbReference type="RefSeq" id="WP_075270240.1">
    <property type="nucleotide sequence ID" value="NZ_CP014332.1"/>
</dbReference>
<evidence type="ECO:0000313" key="2">
    <source>
        <dbReference type="Proteomes" id="UP000185473"/>
    </source>
</evidence>
<reference evidence="1 2" key="1">
    <citation type="submission" date="2016-02" db="EMBL/GenBank/DDBJ databases">
        <title>Complete Genome Sequence of Weissella jogaejeotgali FOL01.</title>
        <authorList>
            <person name="Lee J.-H."/>
            <person name="Ku H.-J."/>
        </authorList>
    </citation>
    <scope>NUCLEOTIDE SEQUENCE [LARGE SCALE GENOMIC DNA]</scope>
    <source>
        <strain evidence="1 2">FOL01</strain>
    </source>
</reference>
<gene>
    <name evidence="1" type="ORF">FOL01_1641</name>
</gene>
<dbReference type="EMBL" id="CP014332">
    <property type="protein sequence ID" value="APS42500.1"/>
    <property type="molecule type" value="Genomic_DNA"/>
</dbReference>
<evidence type="ECO:0000313" key="1">
    <source>
        <dbReference type="EMBL" id="APS42500.1"/>
    </source>
</evidence>
<protein>
    <submittedName>
        <fullName evidence="1">Uncharacterized protein</fullName>
    </submittedName>
</protein>
<keyword evidence="2" id="KW-1185">Reference proteome</keyword>
<dbReference type="STRING" id="1631871.FOL01_1641"/>
<dbReference type="Proteomes" id="UP000185473">
    <property type="component" value="Chromosome"/>
</dbReference>
<proteinExistence type="predicted"/>
<dbReference type="KEGG" id="wjo:FOL01_1641"/>
<organism evidence="1 2">
    <name type="scientific">Weissella jogaejeotgali</name>
    <dbReference type="NCBI Taxonomy" id="1631871"/>
    <lineage>
        <taxon>Bacteria</taxon>
        <taxon>Bacillati</taxon>
        <taxon>Bacillota</taxon>
        <taxon>Bacilli</taxon>
        <taxon>Lactobacillales</taxon>
        <taxon>Lactobacillaceae</taxon>
        <taxon>Weissella</taxon>
    </lineage>
</organism>
<dbReference type="AlphaFoldDB" id="A0A1L6RDE4"/>
<accession>A0A1L6RDE4</accession>
<sequence>MSEELIHHWEQYEPIISGVLMTGHIDWRNMYFDDYRQELRLLILKRLLAGEQLAPTNNSQLFRWLLWRLRDIQRSNQKYEERHDFVLTTPEVIQIEYAFEQVDLLVTIERLLNKQPRTPIVQQLLYDLLKYPDDLVTKRCIRLGIKRMTYYRQLKLVQQMIDKNHIA</sequence>
<dbReference type="OrthoDB" id="2146607at2"/>